<dbReference type="InterPro" id="IPR035418">
    <property type="entry name" value="AraC-bd_2"/>
</dbReference>
<dbReference type="EMBL" id="JBIAQY010000019">
    <property type="protein sequence ID" value="MFF3573458.1"/>
    <property type="molecule type" value="Genomic_DNA"/>
</dbReference>
<keyword evidence="1" id="KW-0805">Transcription regulation</keyword>
<accession>A0ABW6SCY3</accession>
<dbReference type="Gene3D" id="1.10.10.60">
    <property type="entry name" value="Homeodomain-like"/>
    <property type="match status" value="1"/>
</dbReference>
<dbReference type="InterPro" id="IPR009057">
    <property type="entry name" value="Homeodomain-like_sf"/>
</dbReference>
<dbReference type="InterPro" id="IPR018060">
    <property type="entry name" value="HTH_AraC"/>
</dbReference>
<evidence type="ECO:0000256" key="1">
    <source>
        <dbReference type="ARBA" id="ARBA00023015"/>
    </source>
</evidence>
<dbReference type="Pfam" id="PF14525">
    <property type="entry name" value="AraC_binding_2"/>
    <property type="match status" value="1"/>
</dbReference>
<reference evidence="5 6" key="1">
    <citation type="submission" date="2024-10" db="EMBL/GenBank/DDBJ databases">
        <title>The Natural Products Discovery Center: Release of the First 8490 Sequenced Strains for Exploring Actinobacteria Biosynthetic Diversity.</title>
        <authorList>
            <person name="Kalkreuter E."/>
            <person name="Kautsar S.A."/>
            <person name="Yang D."/>
            <person name="Bader C.D."/>
            <person name="Teijaro C.N."/>
            <person name="Fluegel L."/>
            <person name="Davis C.M."/>
            <person name="Simpson J.R."/>
            <person name="Lauterbach L."/>
            <person name="Steele A.D."/>
            <person name="Gui C."/>
            <person name="Meng S."/>
            <person name="Li G."/>
            <person name="Viehrig K."/>
            <person name="Ye F."/>
            <person name="Su P."/>
            <person name="Kiefer A.F."/>
            <person name="Nichols A."/>
            <person name="Cepeda A.J."/>
            <person name="Yan W."/>
            <person name="Fan B."/>
            <person name="Jiang Y."/>
            <person name="Adhikari A."/>
            <person name="Zheng C.-J."/>
            <person name="Schuster L."/>
            <person name="Cowan T.M."/>
            <person name="Smanski M.J."/>
            <person name="Chevrette M.G."/>
            <person name="De Carvalho L.P.S."/>
            <person name="Shen B."/>
        </authorList>
    </citation>
    <scope>NUCLEOTIDE SEQUENCE [LARGE SCALE GENOMIC DNA]</scope>
    <source>
        <strain evidence="5 6">NPDC002593</strain>
    </source>
</reference>
<feature type="domain" description="HTH araC/xylS-type" evidence="4">
    <location>
        <begin position="213"/>
        <end position="313"/>
    </location>
</feature>
<evidence type="ECO:0000313" key="5">
    <source>
        <dbReference type="EMBL" id="MFF3573458.1"/>
    </source>
</evidence>
<dbReference type="SMART" id="SM00342">
    <property type="entry name" value="HTH_ARAC"/>
    <property type="match status" value="1"/>
</dbReference>
<protein>
    <submittedName>
        <fullName evidence="5">AraC family transcriptional regulator</fullName>
    </submittedName>
</protein>
<dbReference type="InterPro" id="IPR050204">
    <property type="entry name" value="AraC_XylS_family_regulators"/>
</dbReference>
<keyword evidence="3" id="KW-0804">Transcription</keyword>
<dbReference type="PANTHER" id="PTHR46796">
    <property type="entry name" value="HTH-TYPE TRANSCRIPTIONAL ACTIVATOR RHAS-RELATED"/>
    <property type="match status" value="1"/>
</dbReference>
<evidence type="ECO:0000259" key="4">
    <source>
        <dbReference type="PROSITE" id="PS01124"/>
    </source>
</evidence>
<dbReference type="PROSITE" id="PS00041">
    <property type="entry name" value="HTH_ARAC_FAMILY_1"/>
    <property type="match status" value="1"/>
</dbReference>
<organism evidence="5 6">
    <name type="scientific">Nocardia jiangxiensis</name>
    <dbReference type="NCBI Taxonomy" id="282685"/>
    <lineage>
        <taxon>Bacteria</taxon>
        <taxon>Bacillati</taxon>
        <taxon>Actinomycetota</taxon>
        <taxon>Actinomycetes</taxon>
        <taxon>Mycobacteriales</taxon>
        <taxon>Nocardiaceae</taxon>
        <taxon>Nocardia</taxon>
    </lineage>
</organism>
<dbReference type="InterPro" id="IPR018062">
    <property type="entry name" value="HTH_AraC-typ_CS"/>
</dbReference>
<dbReference type="Proteomes" id="UP001601992">
    <property type="component" value="Unassembled WGS sequence"/>
</dbReference>
<evidence type="ECO:0000256" key="2">
    <source>
        <dbReference type="ARBA" id="ARBA00023125"/>
    </source>
</evidence>
<dbReference type="PROSITE" id="PS01124">
    <property type="entry name" value="HTH_ARAC_FAMILY_2"/>
    <property type="match status" value="1"/>
</dbReference>
<keyword evidence="6" id="KW-1185">Reference proteome</keyword>
<comment type="caution">
    <text evidence="5">The sequence shown here is derived from an EMBL/GenBank/DDBJ whole genome shotgun (WGS) entry which is preliminary data.</text>
</comment>
<dbReference type="RefSeq" id="WP_040827001.1">
    <property type="nucleotide sequence ID" value="NZ_JBIAQY010000019.1"/>
</dbReference>
<sequence>MTDPEYRTERVSTNDVETRTDRAALWHNYLRTRQGSVGLAFHSGDDFYSSAFAQEVGPLQVVEFRSDPLDYQRSQRNVRDDGDNSYRLLIPLEGKFEFAQGDSREIVQPGKLAFFHWGHPMYMRQDETLRALIMTIPEKSITLARAADAPLALDERRPLVRLLANQVRELVACRQEWTAQDFTVAFSGALALLDGVLDPVRPVTPDNLSGVARRARAFMEVHAGDHTVTPEAIAEMCGCSLRTLHNALKQAEGLAPGAMLRTIRLDRARRRLSIPFPVDMDRIAFETGFSTTRRFRESFRQHFGQTPAQWRDQLLGMAAEG</sequence>
<dbReference type="Pfam" id="PF12833">
    <property type="entry name" value="HTH_18"/>
    <property type="match status" value="1"/>
</dbReference>
<proteinExistence type="predicted"/>
<evidence type="ECO:0000313" key="6">
    <source>
        <dbReference type="Proteomes" id="UP001601992"/>
    </source>
</evidence>
<dbReference type="SUPFAM" id="SSF46689">
    <property type="entry name" value="Homeodomain-like"/>
    <property type="match status" value="1"/>
</dbReference>
<dbReference type="PANTHER" id="PTHR46796:SF6">
    <property type="entry name" value="ARAC SUBFAMILY"/>
    <property type="match status" value="1"/>
</dbReference>
<evidence type="ECO:0000256" key="3">
    <source>
        <dbReference type="ARBA" id="ARBA00023163"/>
    </source>
</evidence>
<name>A0ABW6SCY3_9NOCA</name>
<gene>
    <name evidence="5" type="ORF">ACFYXQ_37455</name>
</gene>
<keyword evidence="2" id="KW-0238">DNA-binding</keyword>